<gene>
    <name evidence="6" type="ORF">FHP25_34980</name>
</gene>
<dbReference type="SUPFAM" id="SSF46785">
    <property type="entry name" value="Winged helix' DNA-binding domain"/>
    <property type="match status" value="1"/>
</dbReference>
<dbReference type="InterPro" id="IPR036388">
    <property type="entry name" value="WH-like_DNA-bd_sf"/>
</dbReference>
<dbReference type="Pfam" id="PF01614">
    <property type="entry name" value="IclR_C"/>
    <property type="match status" value="1"/>
</dbReference>
<dbReference type="GO" id="GO:0003677">
    <property type="term" value="F:DNA binding"/>
    <property type="evidence" value="ECO:0007669"/>
    <property type="project" value="UniProtKB-KW"/>
</dbReference>
<dbReference type="SUPFAM" id="SSF55781">
    <property type="entry name" value="GAF domain-like"/>
    <property type="match status" value="1"/>
</dbReference>
<dbReference type="OrthoDB" id="1634354at2"/>
<dbReference type="GO" id="GO:0045892">
    <property type="term" value="P:negative regulation of DNA-templated transcription"/>
    <property type="evidence" value="ECO:0007669"/>
    <property type="project" value="TreeGrafter"/>
</dbReference>
<dbReference type="InterPro" id="IPR050707">
    <property type="entry name" value="HTH_MetabolicPath_Reg"/>
</dbReference>
<dbReference type="EMBL" id="VDUZ01000061">
    <property type="protein sequence ID" value="TXL70333.1"/>
    <property type="molecule type" value="Genomic_DNA"/>
</dbReference>
<dbReference type="PANTHER" id="PTHR30136:SF35">
    <property type="entry name" value="HTH-TYPE TRANSCRIPTIONAL REGULATOR RV1719"/>
    <property type="match status" value="1"/>
</dbReference>
<accession>A0A5C8PAD7</accession>
<feature type="domain" description="HTH iclR-type" evidence="4">
    <location>
        <begin position="105"/>
        <end position="167"/>
    </location>
</feature>
<evidence type="ECO:0000256" key="2">
    <source>
        <dbReference type="ARBA" id="ARBA00023125"/>
    </source>
</evidence>
<dbReference type="InterPro" id="IPR014757">
    <property type="entry name" value="Tscrpt_reg_IclR_C"/>
</dbReference>
<keyword evidence="1" id="KW-0805">Transcription regulation</keyword>
<evidence type="ECO:0000313" key="6">
    <source>
        <dbReference type="EMBL" id="TXL70333.1"/>
    </source>
</evidence>
<dbReference type="InterPro" id="IPR036390">
    <property type="entry name" value="WH_DNA-bd_sf"/>
</dbReference>
<dbReference type="PANTHER" id="PTHR30136">
    <property type="entry name" value="HELIX-TURN-HELIX TRANSCRIPTIONAL REGULATOR, ICLR FAMILY"/>
    <property type="match status" value="1"/>
</dbReference>
<proteinExistence type="predicted"/>
<feature type="domain" description="IclR-ED" evidence="5">
    <location>
        <begin position="168"/>
        <end position="365"/>
    </location>
</feature>
<evidence type="ECO:0000256" key="1">
    <source>
        <dbReference type="ARBA" id="ARBA00023015"/>
    </source>
</evidence>
<dbReference type="AlphaFoldDB" id="A0A5C8PAD7"/>
<dbReference type="GO" id="GO:0003700">
    <property type="term" value="F:DNA-binding transcription factor activity"/>
    <property type="evidence" value="ECO:0007669"/>
    <property type="project" value="TreeGrafter"/>
</dbReference>
<organism evidence="6 7">
    <name type="scientific">Vineibacter terrae</name>
    <dbReference type="NCBI Taxonomy" id="2586908"/>
    <lineage>
        <taxon>Bacteria</taxon>
        <taxon>Pseudomonadati</taxon>
        <taxon>Pseudomonadota</taxon>
        <taxon>Alphaproteobacteria</taxon>
        <taxon>Hyphomicrobiales</taxon>
        <taxon>Vineibacter</taxon>
    </lineage>
</organism>
<sequence length="365" mass="40104">MSDLREALICHPERSEGSFGPSFRTSGTYRRTDIEGASRAVPRPKRSFAALRMTAALTSGMCPRHGALAGRGVGAITLRRTGGSVERRSQSVASIEPATDEQAVVKSAARVLRVFELFGDIQRAARAGEIAERLGFPQSSTSVLLKSLAQIGYLEFDPAGRTYLPSARVALLGAWLSNAEGSIAPVMELMEELSQETGMTITLSSRNGIYAQYIHVIQATSTLRLHTPTGTNRLLVWSAAGFALISDMDDSWIKSMVHRTRSEVVAGRRKINAAAVQEHVRTFRRQGYFFSRELVTPGGGHISMRLPDLDGTRMRPLAIGISGWVEDVQRDESRFVRAMRRAIDVHFRPRRLTAKGRSKRNAPGV</sequence>
<dbReference type="InterPro" id="IPR005471">
    <property type="entry name" value="Tscrpt_reg_IclR_N"/>
</dbReference>
<protein>
    <submittedName>
        <fullName evidence="6">Helix-turn-helix domain-containing protein</fullName>
    </submittedName>
</protein>
<dbReference type="PROSITE" id="PS51078">
    <property type="entry name" value="ICLR_ED"/>
    <property type="match status" value="1"/>
</dbReference>
<evidence type="ECO:0000256" key="3">
    <source>
        <dbReference type="ARBA" id="ARBA00023163"/>
    </source>
</evidence>
<dbReference type="Proteomes" id="UP000321638">
    <property type="component" value="Unassembled WGS sequence"/>
</dbReference>
<dbReference type="PROSITE" id="PS51077">
    <property type="entry name" value="HTH_ICLR"/>
    <property type="match status" value="1"/>
</dbReference>
<dbReference type="Gene3D" id="1.10.10.10">
    <property type="entry name" value="Winged helix-like DNA-binding domain superfamily/Winged helix DNA-binding domain"/>
    <property type="match status" value="1"/>
</dbReference>
<keyword evidence="3" id="KW-0804">Transcription</keyword>
<dbReference type="SMART" id="SM00346">
    <property type="entry name" value="HTH_ICLR"/>
    <property type="match status" value="1"/>
</dbReference>
<evidence type="ECO:0000313" key="7">
    <source>
        <dbReference type="Proteomes" id="UP000321638"/>
    </source>
</evidence>
<keyword evidence="2" id="KW-0238">DNA-binding</keyword>
<comment type="caution">
    <text evidence="6">The sequence shown here is derived from an EMBL/GenBank/DDBJ whole genome shotgun (WGS) entry which is preliminary data.</text>
</comment>
<name>A0A5C8PAD7_9HYPH</name>
<dbReference type="InterPro" id="IPR029016">
    <property type="entry name" value="GAF-like_dom_sf"/>
</dbReference>
<evidence type="ECO:0000259" key="4">
    <source>
        <dbReference type="PROSITE" id="PS51077"/>
    </source>
</evidence>
<evidence type="ECO:0000259" key="5">
    <source>
        <dbReference type="PROSITE" id="PS51078"/>
    </source>
</evidence>
<keyword evidence="7" id="KW-1185">Reference proteome</keyword>
<dbReference type="Gene3D" id="3.30.450.40">
    <property type="match status" value="1"/>
</dbReference>
<reference evidence="6 7" key="1">
    <citation type="submission" date="2019-06" db="EMBL/GenBank/DDBJ databases">
        <title>New taxonomy in bacterial strain CC-CFT640, isolated from vineyard.</title>
        <authorList>
            <person name="Lin S.-Y."/>
            <person name="Tsai C.-F."/>
            <person name="Young C.-C."/>
        </authorList>
    </citation>
    <scope>NUCLEOTIDE SEQUENCE [LARGE SCALE GENOMIC DNA]</scope>
    <source>
        <strain evidence="6 7">CC-CFT640</strain>
    </source>
</reference>
<dbReference type="Pfam" id="PF09339">
    <property type="entry name" value="HTH_IclR"/>
    <property type="match status" value="1"/>
</dbReference>